<dbReference type="PRINTS" id="PR00420">
    <property type="entry name" value="RNGMNOXGNASE"/>
</dbReference>
<protein>
    <submittedName>
        <fullName evidence="3">FAD-dependent oxidoreductase</fullName>
    </submittedName>
</protein>
<dbReference type="RefSeq" id="WP_357779604.1">
    <property type="nucleotide sequence ID" value="NZ_JBFAKC010000001.1"/>
</dbReference>
<sequence>MGKKVLISGAGVAGATAAYWLARAGFEVTVVERASGARSSGSPVDVKGPAVDVVEKMGVMARLREVDSPTDRMTFVDANGRRLAGIPLRAFSGAAGAREVEVARADLASILVDAGRDTVEYRWGDTITDLVHDDAGVDVTFAAAPPSRFDAVIGADGLHSTVRHLTFGPEGSFIRHTGMYVATMPIDEPTGDDTEVLIYNTPGRAVAVHPNRGHAIAAFIFRRAEVPGYDYRDLDQHKRVLAEAFPDTGWLLPNLLDRLRHTDDLYFDSISRMRLPRWSEGRVGLVGDAAAAVSLFGDGSTLAIAGGYRLAEELSGSPSQVAAALRRYETRHRPLVRSKQQAFRVARALLLPATRPGIALRNAVARVTPVLAGLSSEGGRRARGSAAGTGRAADRMG</sequence>
<dbReference type="Proteomes" id="UP001551695">
    <property type="component" value="Unassembled WGS sequence"/>
</dbReference>
<reference evidence="3 4" key="1">
    <citation type="submission" date="2024-06" db="EMBL/GenBank/DDBJ databases">
        <title>The Natural Products Discovery Center: Release of the First 8490 Sequenced Strains for Exploring Actinobacteria Biosynthetic Diversity.</title>
        <authorList>
            <person name="Kalkreuter E."/>
            <person name="Kautsar S.A."/>
            <person name="Yang D."/>
            <person name="Bader C.D."/>
            <person name="Teijaro C.N."/>
            <person name="Fluegel L."/>
            <person name="Davis C.M."/>
            <person name="Simpson J.R."/>
            <person name="Lauterbach L."/>
            <person name="Steele A.D."/>
            <person name="Gui C."/>
            <person name="Meng S."/>
            <person name="Li G."/>
            <person name="Viehrig K."/>
            <person name="Ye F."/>
            <person name="Su P."/>
            <person name="Kiefer A.F."/>
            <person name="Nichols A."/>
            <person name="Cepeda A.J."/>
            <person name="Yan W."/>
            <person name="Fan B."/>
            <person name="Jiang Y."/>
            <person name="Adhikari A."/>
            <person name="Zheng C.-J."/>
            <person name="Schuster L."/>
            <person name="Cowan T.M."/>
            <person name="Smanski M.J."/>
            <person name="Chevrette M.G."/>
            <person name="De Carvalho L.P.S."/>
            <person name="Shen B."/>
        </authorList>
    </citation>
    <scope>NUCLEOTIDE SEQUENCE [LARGE SCALE GENOMIC DNA]</scope>
    <source>
        <strain evidence="3 4">NPDC050403</strain>
    </source>
</reference>
<proteinExistence type="predicted"/>
<dbReference type="EMBL" id="JBFAKC010000001">
    <property type="protein sequence ID" value="MEV0706404.1"/>
    <property type="molecule type" value="Genomic_DNA"/>
</dbReference>
<dbReference type="PANTHER" id="PTHR46865">
    <property type="entry name" value="OXIDOREDUCTASE-RELATED"/>
    <property type="match status" value="1"/>
</dbReference>
<evidence type="ECO:0000313" key="4">
    <source>
        <dbReference type="Proteomes" id="UP001551695"/>
    </source>
</evidence>
<comment type="caution">
    <text evidence="3">The sequence shown here is derived from an EMBL/GenBank/DDBJ whole genome shotgun (WGS) entry which is preliminary data.</text>
</comment>
<feature type="domain" description="FAD-binding" evidence="2">
    <location>
        <begin position="4"/>
        <end position="336"/>
    </location>
</feature>
<evidence type="ECO:0000256" key="1">
    <source>
        <dbReference type="SAM" id="MobiDB-lite"/>
    </source>
</evidence>
<evidence type="ECO:0000313" key="3">
    <source>
        <dbReference type="EMBL" id="MEV0706404.1"/>
    </source>
</evidence>
<dbReference type="InterPro" id="IPR036188">
    <property type="entry name" value="FAD/NAD-bd_sf"/>
</dbReference>
<dbReference type="InterPro" id="IPR051704">
    <property type="entry name" value="FAD_aromatic-hydroxylase"/>
</dbReference>
<dbReference type="Pfam" id="PF01494">
    <property type="entry name" value="FAD_binding_3"/>
    <property type="match status" value="1"/>
</dbReference>
<keyword evidence="4" id="KW-1185">Reference proteome</keyword>
<evidence type="ECO:0000259" key="2">
    <source>
        <dbReference type="Pfam" id="PF01494"/>
    </source>
</evidence>
<dbReference type="Gene3D" id="3.50.50.60">
    <property type="entry name" value="FAD/NAD(P)-binding domain"/>
    <property type="match status" value="1"/>
</dbReference>
<gene>
    <name evidence="3" type="ORF">AB0I48_02455</name>
</gene>
<dbReference type="InterPro" id="IPR002938">
    <property type="entry name" value="FAD-bd"/>
</dbReference>
<dbReference type="Gene3D" id="3.30.9.10">
    <property type="entry name" value="D-Amino Acid Oxidase, subunit A, domain 2"/>
    <property type="match status" value="1"/>
</dbReference>
<name>A0ABV3FLV5_9NOCA</name>
<accession>A0ABV3FLV5</accession>
<feature type="region of interest" description="Disordered" evidence="1">
    <location>
        <begin position="376"/>
        <end position="397"/>
    </location>
</feature>
<dbReference type="SUPFAM" id="SSF51905">
    <property type="entry name" value="FAD/NAD(P)-binding domain"/>
    <property type="match status" value="1"/>
</dbReference>
<dbReference type="PANTHER" id="PTHR46865:SF2">
    <property type="entry name" value="MONOOXYGENASE"/>
    <property type="match status" value="1"/>
</dbReference>
<organism evidence="3 4">
    <name type="scientific">Nocardia aurea</name>
    <dbReference type="NCBI Taxonomy" id="2144174"/>
    <lineage>
        <taxon>Bacteria</taxon>
        <taxon>Bacillati</taxon>
        <taxon>Actinomycetota</taxon>
        <taxon>Actinomycetes</taxon>
        <taxon>Mycobacteriales</taxon>
        <taxon>Nocardiaceae</taxon>
        <taxon>Nocardia</taxon>
    </lineage>
</organism>